<dbReference type="EMBL" id="BAZW01000014">
    <property type="protein sequence ID" value="GAO29866.1"/>
    <property type="molecule type" value="Genomic_DNA"/>
</dbReference>
<gene>
    <name evidence="4" type="ORF">JCM15548_12097</name>
</gene>
<evidence type="ECO:0000256" key="2">
    <source>
        <dbReference type="ARBA" id="ARBA00022741"/>
    </source>
</evidence>
<dbReference type="GO" id="GO:0005524">
    <property type="term" value="F:ATP binding"/>
    <property type="evidence" value="ECO:0007669"/>
    <property type="project" value="UniProtKB-KW"/>
</dbReference>
<dbReference type="PANTHER" id="PTHR21299:SF1">
    <property type="entry name" value="PANTOATE--BETA-ALANINE LIGASE"/>
    <property type="match status" value="1"/>
</dbReference>
<evidence type="ECO:0000256" key="1">
    <source>
        <dbReference type="ARBA" id="ARBA00022598"/>
    </source>
</evidence>
<dbReference type="STRING" id="1236989.JCM15548_12097"/>
<dbReference type="InterPro" id="IPR003721">
    <property type="entry name" value="Pantoate_ligase"/>
</dbReference>
<organism evidence="4 5">
    <name type="scientific">Geofilum rubicundum JCM 15548</name>
    <dbReference type="NCBI Taxonomy" id="1236989"/>
    <lineage>
        <taxon>Bacteria</taxon>
        <taxon>Pseudomonadati</taxon>
        <taxon>Bacteroidota</taxon>
        <taxon>Bacteroidia</taxon>
        <taxon>Marinilabiliales</taxon>
        <taxon>Marinilabiliaceae</taxon>
        <taxon>Geofilum</taxon>
    </lineage>
</organism>
<sequence>MVRQLNVPVEIVSCAIIREEDGLAMSSRNQLLSDAQRKNAPVIARTLSESCNFAQSHNVADTIGFVVESINASPELQVEYFEIVDGNTLQTVNSWDESNYIVGCVAVFAGEIRLIDNVIYRKGIS</sequence>
<evidence type="ECO:0000256" key="3">
    <source>
        <dbReference type="ARBA" id="ARBA00022840"/>
    </source>
</evidence>
<evidence type="ECO:0000313" key="5">
    <source>
        <dbReference type="Proteomes" id="UP000032900"/>
    </source>
</evidence>
<reference evidence="4 5" key="1">
    <citation type="journal article" date="2015" name="Microbes Environ.">
        <title>Distribution and evolution of nitrogen fixation genes in the phylum bacteroidetes.</title>
        <authorList>
            <person name="Inoue J."/>
            <person name="Oshima K."/>
            <person name="Suda W."/>
            <person name="Sakamoto M."/>
            <person name="Iino T."/>
            <person name="Noda S."/>
            <person name="Hongoh Y."/>
            <person name="Hattori M."/>
            <person name="Ohkuma M."/>
        </authorList>
    </citation>
    <scope>NUCLEOTIDE SEQUENCE [LARGE SCALE GENOMIC DNA]</scope>
    <source>
        <strain evidence="4">JCM 15548</strain>
    </source>
</reference>
<dbReference type="GO" id="GO:0004592">
    <property type="term" value="F:pantoate-beta-alanine ligase activity"/>
    <property type="evidence" value="ECO:0007669"/>
    <property type="project" value="InterPro"/>
</dbReference>
<keyword evidence="3" id="KW-0067">ATP-binding</keyword>
<comment type="caution">
    <text evidence="4">The sequence shown here is derived from an EMBL/GenBank/DDBJ whole genome shotgun (WGS) entry which is preliminary data.</text>
</comment>
<keyword evidence="1 4" id="KW-0436">Ligase</keyword>
<name>A0A0E9LXM4_9BACT</name>
<keyword evidence="5" id="KW-1185">Reference proteome</keyword>
<dbReference type="Proteomes" id="UP000032900">
    <property type="component" value="Unassembled WGS sequence"/>
</dbReference>
<dbReference type="Pfam" id="PF02569">
    <property type="entry name" value="Pantoate_ligase"/>
    <property type="match status" value="1"/>
</dbReference>
<accession>A0A0E9LXM4</accession>
<dbReference type="PANTHER" id="PTHR21299">
    <property type="entry name" value="CYTIDYLATE KINASE/PANTOATE-BETA-ALANINE LIGASE"/>
    <property type="match status" value="1"/>
</dbReference>
<proteinExistence type="predicted"/>
<protein>
    <submittedName>
        <fullName evidence="4">Pantoate-beta-alanine ligase</fullName>
    </submittedName>
</protein>
<dbReference type="SUPFAM" id="SSF52374">
    <property type="entry name" value="Nucleotidylyl transferase"/>
    <property type="match status" value="1"/>
</dbReference>
<dbReference type="InterPro" id="IPR042176">
    <property type="entry name" value="Pantoate_ligase_C"/>
</dbReference>
<dbReference type="Gene3D" id="3.30.1300.10">
    <property type="entry name" value="Pantoate-beta-alanine ligase, C-terminal domain"/>
    <property type="match status" value="1"/>
</dbReference>
<evidence type="ECO:0000313" key="4">
    <source>
        <dbReference type="EMBL" id="GAO29866.1"/>
    </source>
</evidence>
<keyword evidence="2" id="KW-0547">Nucleotide-binding</keyword>
<dbReference type="GO" id="GO:0015940">
    <property type="term" value="P:pantothenate biosynthetic process"/>
    <property type="evidence" value="ECO:0007669"/>
    <property type="project" value="InterPro"/>
</dbReference>
<dbReference type="AlphaFoldDB" id="A0A0E9LXM4"/>
<dbReference type="GO" id="GO:0005829">
    <property type="term" value="C:cytosol"/>
    <property type="evidence" value="ECO:0007669"/>
    <property type="project" value="TreeGrafter"/>
</dbReference>